<proteinExistence type="predicted"/>
<keyword evidence="2" id="KW-1185">Reference proteome</keyword>
<reference evidence="1 2" key="2">
    <citation type="journal article" date="2014" name="Genome Announc.">
        <title>Complete Genome Sequence of the Subsurface, Mesophilic Sulfate-Reducing Bacterium Desulfovibrio aespoeensis Aspo-2.</title>
        <authorList>
            <person name="Pedersen K."/>
            <person name="Bengtsson A."/>
            <person name="Edlund J."/>
            <person name="Rabe L."/>
            <person name="Hazen T."/>
            <person name="Chakraborty R."/>
            <person name="Goodwin L."/>
            <person name="Shapiro N."/>
        </authorList>
    </citation>
    <scope>NUCLEOTIDE SEQUENCE [LARGE SCALE GENOMIC DNA]</scope>
    <source>
        <strain evidence="2">ATCC 700646 / DSM 10631 / Aspo-2</strain>
    </source>
</reference>
<reference evidence="2" key="1">
    <citation type="submission" date="2010-12" db="EMBL/GenBank/DDBJ databases">
        <title>Complete sequence of Desulfovibrio aespoeensis Aspo-2.</title>
        <authorList>
            <consortium name="US DOE Joint Genome Institute"/>
            <person name="Lucas S."/>
            <person name="Copeland A."/>
            <person name="Lapidus A."/>
            <person name="Cheng J.-F."/>
            <person name="Goodwin L."/>
            <person name="Pitluck S."/>
            <person name="Chertkov O."/>
            <person name="Misra M."/>
            <person name="Detter J.C."/>
            <person name="Han C."/>
            <person name="Tapia R."/>
            <person name="Land M."/>
            <person name="Hauser L."/>
            <person name="Kyrpides N."/>
            <person name="Ivanova N."/>
            <person name="Ovchinnikova G."/>
            <person name="Pedersen K."/>
            <person name="Jagevall S."/>
            <person name="Hazen T."/>
            <person name="Woyke T."/>
        </authorList>
    </citation>
    <scope>NUCLEOTIDE SEQUENCE [LARGE SCALE GENOMIC DNA]</scope>
    <source>
        <strain evidence="2">ATCC 700646 / DSM 10631 / Aspo-2</strain>
    </source>
</reference>
<gene>
    <name evidence="1" type="ordered locus">Daes_2511</name>
</gene>
<dbReference type="OrthoDB" id="5455222at2"/>
<dbReference type="AlphaFoldDB" id="E6VV06"/>
<evidence type="ECO:0000313" key="2">
    <source>
        <dbReference type="Proteomes" id="UP000002191"/>
    </source>
</evidence>
<dbReference type="STRING" id="643562.Daes_2511"/>
<dbReference type="RefSeq" id="WP_013515426.1">
    <property type="nucleotide sequence ID" value="NC_014844.1"/>
</dbReference>
<organism evidence="1 2">
    <name type="scientific">Pseudodesulfovibrio aespoeensis (strain ATCC 700646 / DSM 10631 / Aspo-2)</name>
    <name type="common">Desulfovibrio aespoeensis</name>
    <dbReference type="NCBI Taxonomy" id="643562"/>
    <lineage>
        <taxon>Bacteria</taxon>
        <taxon>Pseudomonadati</taxon>
        <taxon>Thermodesulfobacteriota</taxon>
        <taxon>Desulfovibrionia</taxon>
        <taxon>Desulfovibrionales</taxon>
        <taxon>Desulfovibrionaceae</taxon>
    </lineage>
</organism>
<dbReference type="KEGG" id="das:Daes_2511"/>
<evidence type="ECO:0000313" key="1">
    <source>
        <dbReference type="EMBL" id="ADU63514.1"/>
    </source>
</evidence>
<protein>
    <submittedName>
        <fullName evidence="1">Uncharacterized protein</fullName>
    </submittedName>
</protein>
<accession>E6VV06</accession>
<dbReference type="EMBL" id="CP002431">
    <property type="protein sequence ID" value="ADU63514.1"/>
    <property type="molecule type" value="Genomic_DNA"/>
</dbReference>
<dbReference type="Proteomes" id="UP000002191">
    <property type="component" value="Chromosome"/>
</dbReference>
<name>E6VV06_PSEA9</name>
<sequence length="167" mass="19509">MIKSVSLKSAIKDAIEIFQFDLWMRFHFVTEKDDQLWIAIPEDVMARIQDEHPALHRLADMVNDTAIDYKRAQENVCAYVSARLDGQKYDPSVLPQVFDNAAFKIEMYIFNLWMKMHESHLDEEYMGFAEWLEMYEGWNSLDEVKEYRAKLVNSGADPGDPTCTTTQ</sequence>
<dbReference type="HOGENOM" id="CLU_1608172_0_0_7"/>
<dbReference type="eggNOG" id="ENOG5034768">
    <property type="taxonomic scope" value="Bacteria"/>
</dbReference>